<feature type="region of interest" description="Disordered" evidence="1">
    <location>
        <begin position="140"/>
        <end position="161"/>
    </location>
</feature>
<dbReference type="Proteomes" id="UP000078561">
    <property type="component" value="Unassembled WGS sequence"/>
</dbReference>
<protein>
    <submittedName>
        <fullName evidence="2">Uncharacterized protein</fullName>
    </submittedName>
</protein>
<accession>A0A168RMS6</accession>
<organism evidence="2">
    <name type="scientific">Absidia glauca</name>
    <name type="common">Pin mould</name>
    <dbReference type="NCBI Taxonomy" id="4829"/>
    <lineage>
        <taxon>Eukaryota</taxon>
        <taxon>Fungi</taxon>
        <taxon>Fungi incertae sedis</taxon>
        <taxon>Mucoromycota</taxon>
        <taxon>Mucoromycotina</taxon>
        <taxon>Mucoromycetes</taxon>
        <taxon>Mucorales</taxon>
        <taxon>Cunninghamellaceae</taxon>
        <taxon>Absidia</taxon>
    </lineage>
</organism>
<dbReference type="AlphaFoldDB" id="A0A168RMS6"/>
<evidence type="ECO:0000313" key="2">
    <source>
        <dbReference type="EMBL" id="SAM07149.1"/>
    </source>
</evidence>
<feature type="region of interest" description="Disordered" evidence="1">
    <location>
        <begin position="52"/>
        <end position="84"/>
    </location>
</feature>
<feature type="compositionally biased region" description="Basic and acidic residues" evidence="1">
    <location>
        <begin position="54"/>
        <end position="66"/>
    </location>
</feature>
<evidence type="ECO:0000256" key="1">
    <source>
        <dbReference type="SAM" id="MobiDB-lite"/>
    </source>
</evidence>
<proteinExistence type="predicted"/>
<sequence>MILRSHIKNNRLVIHEDEVQIKTTLPRRNKSENQDSHQEKVTVPVEQSVIKATSDGKKRDHGKRLDQWSVCGLPSPVGQPARDIDNDKQASCMQWTLKSEQAMPKPNDLLLDSMPLEEAIRIPALYDFYDWDYSDFVEEDPLPSTDLSDKEITEHSISIGK</sequence>
<dbReference type="EMBL" id="LT554730">
    <property type="protein sequence ID" value="SAM07149.1"/>
    <property type="molecule type" value="Genomic_DNA"/>
</dbReference>
<name>A0A168RMS6_ABSGL</name>
<evidence type="ECO:0000313" key="3">
    <source>
        <dbReference type="Proteomes" id="UP000078561"/>
    </source>
</evidence>
<reference evidence="2" key="1">
    <citation type="submission" date="2016-04" db="EMBL/GenBank/DDBJ databases">
        <authorList>
            <person name="Evans L.H."/>
            <person name="Alamgir A."/>
            <person name="Owens N."/>
            <person name="Weber N.D."/>
            <person name="Virtaneva K."/>
            <person name="Barbian K."/>
            <person name="Babar A."/>
            <person name="Rosenke K."/>
        </authorList>
    </citation>
    <scope>NUCLEOTIDE SEQUENCE [LARGE SCALE GENOMIC DNA]</scope>
    <source>
        <strain evidence="2">CBS 101.48</strain>
    </source>
</reference>
<gene>
    <name evidence="2" type="primary">ABSGL_12788.1 scaffold 13517</name>
</gene>
<dbReference type="InParanoid" id="A0A168RMS6"/>
<keyword evidence="3" id="KW-1185">Reference proteome</keyword>